<gene>
    <name evidence="2" type="ORF">GCM10023196_106040</name>
</gene>
<keyword evidence="3" id="KW-1185">Reference proteome</keyword>
<accession>A0ABP8UUP8</accession>
<dbReference type="Pfam" id="PF13577">
    <property type="entry name" value="SnoaL_4"/>
    <property type="match status" value="1"/>
</dbReference>
<evidence type="ECO:0000313" key="2">
    <source>
        <dbReference type="EMBL" id="GAA4640465.1"/>
    </source>
</evidence>
<comment type="caution">
    <text evidence="2">The sequence shown here is derived from an EMBL/GenBank/DDBJ whole genome shotgun (WGS) entry which is preliminary data.</text>
</comment>
<dbReference type="RefSeq" id="WP_345444237.1">
    <property type="nucleotide sequence ID" value="NZ_BAABHK010000033.1"/>
</dbReference>
<evidence type="ECO:0000259" key="1">
    <source>
        <dbReference type="Pfam" id="PF13577"/>
    </source>
</evidence>
<dbReference type="Proteomes" id="UP001501442">
    <property type="component" value="Unassembled WGS sequence"/>
</dbReference>
<reference evidence="3" key="1">
    <citation type="journal article" date="2019" name="Int. J. Syst. Evol. Microbiol.">
        <title>The Global Catalogue of Microorganisms (GCM) 10K type strain sequencing project: providing services to taxonomists for standard genome sequencing and annotation.</title>
        <authorList>
            <consortium name="The Broad Institute Genomics Platform"/>
            <consortium name="The Broad Institute Genome Sequencing Center for Infectious Disease"/>
            <person name="Wu L."/>
            <person name="Ma J."/>
        </authorList>
    </citation>
    <scope>NUCLEOTIDE SEQUENCE [LARGE SCALE GENOMIC DNA]</scope>
    <source>
        <strain evidence="3">JCM 17939</strain>
    </source>
</reference>
<feature type="domain" description="SnoaL-like" evidence="1">
    <location>
        <begin position="6"/>
        <end position="133"/>
    </location>
</feature>
<dbReference type="SUPFAM" id="SSF54427">
    <property type="entry name" value="NTF2-like"/>
    <property type="match status" value="1"/>
</dbReference>
<proteinExistence type="predicted"/>
<dbReference type="InterPro" id="IPR037401">
    <property type="entry name" value="SnoaL-like"/>
</dbReference>
<organism evidence="2 3">
    <name type="scientific">Actinoallomurus vinaceus</name>
    <dbReference type="NCBI Taxonomy" id="1080074"/>
    <lineage>
        <taxon>Bacteria</taxon>
        <taxon>Bacillati</taxon>
        <taxon>Actinomycetota</taxon>
        <taxon>Actinomycetes</taxon>
        <taxon>Streptosporangiales</taxon>
        <taxon>Thermomonosporaceae</taxon>
        <taxon>Actinoallomurus</taxon>
    </lineage>
</organism>
<dbReference type="EMBL" id="BAABHK010000033">
    <property type="protein sequence ID" value="GAA4640465.1"/>
    <property type="molecule type" value="Genomic_DNA"/>
</dbReference>
<dbReference type="Gene3D" id="3.10.450.50">
    <property type="match status" value="1"/>
</dbReference>
<name>A0ABP8UUP8_9ACTN</name>
<evidence type="ECO:0000313" key="3">
    <source>
        <dbReference type="Proteomes" id="UP001501442"/>
    </source>
</evidence>
<protein>
    <recommendedName>
        <fullName evidence="1">SnoaL-like domain-containing protein</fullName>
    </recommendedName>
</protein>
<sequence length="144" mass="16247">MTGPAHLADRTEIADLLTRLNHWLDDHRVSWQDDRRYADLDRLYTTDTVAHSPRGTVHGLGELIAHIRHNSTDAQHTQHVTSDVLIDLDGDQADVTANTVVHFYRPDEGPFLTTGLRGAYTAVRTPDGWRLASTEMTPLWRRAA</sequence>
<dbReference type="InterPro" id="IPR032710">
    <property type="entry name" value="NTF2-like_dom_sf"/>
</dbReference>